<keyword evidence="9" id="KW-0472">Membrane</keyword>
<dbReference type="GO" id="GO:0017004">
    <property type="term" value="P:cytochrome complex assembly"/>
    <property type="evidence" value="ECO:0007669"/>
    <property type="project" value="UniProtKB-KW"/>
</dbReference>
<dbReference type="GO" id="GO:0046872">
    <property type="term" value="F:metal ion binding"/>
    <property type="evidence" value="ECO:0007669"/>
    <property type="project" value="UniProtKB-KW"/>
</dbReference>
<keyword evidence="4" id="KW-0479">Metal-binding</keyword>
<evidence type="ECO:0000256" key="3">
    <source>
        <dbReference type="ARBA" id="ARBA00022692"/>
    </source>
</evidence>
<dbReference type="InterPro" id="IPR004329">
    <property type="entry name" value="CcmE"/>
</dbReference>
<keyword evidence="6" id="KW-0735">Signal-anchor</keyword>
<keyword evidence="8" id="KW-0408">Iron</keyword>
<dbReference type="GO" id="GO:0005886">
    <property type="term" value="C:plasma membrane"/>
    <property type="evidence" value="ECO:0007669"/>
    <property type="project" value="InterPro"/>
</dbReference>
<evidence type="ECO:0000256" key="2">
    <source>
        <dbReference type="ARBA" id="ARBA00022617"/>
    </source>
</evidence>
<comment type="caution">
    <text evidence="10">The sequence shown here is derived from an EMBL/GenBank/DDBJ whole genome shotgun (WGS) entry which is preliminary data.</text>
</comment>
<dbReference type="PANTHER" id="PTHR34128">
    <property type="entry name" value="CYTOCHROME C-TYPE BIOGENESIS PROTEIN CCME HOMOLOG, MITOCHONDRIAL"/>
    <property type="match status" value="1"/>
</dbReference>
<evidence type="ECO:0000313" key="10">
    <source>
        <dbReference type="EMBL" id="HEF65825.1"/>
    </source>
</evidence>
<name>A0A7C2BFF7_THERO</name>
<dbReference type="GO" id="GO:0017003">
    <property type="term" value="P:protein-heme linkage"/>
    <property type="evidence" value="ECO:0007669"/>
    <property type="project" value="InterPro"/>
</dbReference>
<evidence type="ECO:0000256" key="6">
    <source>
        <dbReference type="ARBA" id="ARBA00022968"/>
    </source>
</evidence>
<keyword evidence="2" id="KW-0349">Heme</keyword>
<comment type="subcellular location">
    <subcellularLocation>
        <location evidence="1">Membrane</location>
    </subcellularLocation>
</comment>
<dbReference type="PANTHER" id="PTHR34128:SF2">
    <property type="entry name" value="CYTOCHROME C-TYPE BIOGENESIS PROTEIN CCME HOMOLOG, MITOCHONDRIAL"/>
    <property type="match status" value="1"/>
</dbReference>
<protein>
    <submittedName>
        <fullName evidence="10">Cytochrome c maturation protein CcmE</fullName>
    </submittedName>
</protein>
<reference evidence="10" key="1">
    <citation type="journal article" date="2020" name="mSystems">
        <title>Genome- and Community-Level Interaction Insights into Carbon Utilization and Element Cycling Functions of Hydrothermarchaeota in Hydrothermal Sediment.</title>
        <authorList>
            <person name="Zhou Z."/>
            <person name="Liu Y."/>
            <person name="Xu W."/>
            <person name="Pan J."/>
            <person name="Luo Z.H."/>
            <person name="Li M."/>
        </authorList>
    </citation>
    <scope>NUCLEOTIDE SEQUENCE [LARGE SCALE GENOMIC DNA]</scope>
    <source>
        <strain evidence="10">SpSt-222</strain>
    </source>
</reference>
<dbReference type="SUPFAM" id="SSF82093">
    <property type="entry name" value="Heme chaperone CcmE"/>
    <property type="match status" value="1"/>
</dbReference>
<evidence type="ECO:0000256" key="9">
    <source>
        <dbReference type="ARBA" id="ARBA00023136"/>
    </source>
</evidence>
<gene>
    <name evidence="10" type="ORF">ENP47_09545</name>
</gene>
<evidence type="ECO:0000256" key="8">
    <source>
        <dbReference type="ARBA" id="ARBA00023004"/>
    </source>
</evidence>
<dbReference type="InterPro" id="IPR012340">
    <property type="entry name" value="NA-bd_OB-fold"/>
</dbReference>
<evidence type="ECO:0000256" key="7">
    <source>
        <dbReference type="ARBA" id="ARBA00022989"/>
    </source>
</evidence>
<sequence length="148" mass="15532">MSSAVVTRTSARGLRVDVRLFGIAVVIAAAVGYLMYTGLQGTAASYFVTVSELQAKAASVDGRRVRVGGDVVAGSIVRGGPGEPIRFRISDGTNELEVVYAGVLPDIFAEGRHVIVEGLYRTGQPIQADSVLTQCPSRFESVPTTATS</sequence>
<organism evidence="10">
    <name type="scientific">Thermomicrobium roseum</name>
    <dbReference type="NCBI Taxonomy" id="500"/>
    <lineage>
        <taxon>Bacteria</taxon>
        <taxon>Pseudomonadati</taxon>
        <taxon>Thermomicrobiota</taxon>
        <taxon>Thermomicrobia</taxon>
        <taxon>Thermomicrobiales</taxon>
        <taxon>Thermomicrobiaceae</taxon>
        <taxon>Thermomicrobium</taxon>
    </lineage>
</organism>
<proteinExistence type="predicted"/>
<dbReference type="EMBL" id="DSJL01000011">
    <property type="protein sequence ID" value="HEF65825.1"/>
    <property type="molecule type" value="Genomic_DNA"/>
</dbReference>
<keyword evidence="3" id="KW-0812">Transmembrane</keyword>
<dbReference type="AlphaFoldDB" id="A0A7C2BFF7"/>
<dbReference type="Gene3D" id="2.40.50.140">
    <property type="entry name" value="Nucleic acid-binding proteins"/>
    <property type="match status" value="1"/>
</dbReference>
<dbReference type="InterPro" id="IPR036127">
    <property type="entry name" value="CcmE-like_sf"/>
</dbReference>
<keyword evidence="7" id="KW-1133">Transmembrane helix</keyword>
<keyword evidence="5" id="KW-0201">Cytochrome c-type biogenesis</keyword>
<evidence type="ECO:0000256" key="5">
    <source>
        <dbReference type="ARBA" id="ARBA00022748"/>
    </source>
</evidence>
<dbReference type="GO" id="GO:0020037">
    <property type="term" value="F:heme binding"/>
    <property type="evidence" value="ECO:0007669"/>
    <property type="project" value="InterPro"/>
</dbReference>
<accession>A0A7C2BFF7</accession>
<evidence type="ECO:0000256" key="4">
    <source>
        <dbReference type="ARBA" id="ARBA00022723"/>
    </source>
</evidence>
<dbReference type="Pfam" id="PF03100">
    <property type="entry name" value="CcmE"/>
    <property type="match status" value="1"/>
</dbReference>
<evidence type="ECO:0000256" key="1">
    <source>
        <dbReference type="ARBA" id="ARBA00004370"/>
    </source>
</evidence>